<dbReference type="CDD" id="cd02513">
    <property type="entry name" value="CMP-NeuAc_Synthase"/>
    <property type="match status" value="1"/>
</dbReference>
<reference evidence="3" key="1">
    <citation type="submission" date="2025-08" db="UniProtKB">
        <authorList>
            <consortium name="RefSeq"/>
        </authorList>
    </citation>
    <scope>IDENTIFICATION</scope>
    <source>
        <strain evidence="3">Mau12</strain>
        <tissue evidence="3">Whole Body</tissue>
    </source>
</reference>
<protein>
    <submittedName>
        <fullName evidence="3">N-acylneuraminate cytidylyltransferase A</fullName>
    </submittedName>
</protein>
<dbReference type="GeneID" id="117141503"/>
<dbReference type="SUPFAM" id="SSF53448">
    <property type="entry name" value="Nucleotide-diphospho-sugar transferases"/>
    <property type="match status" value="1"/>
</dbReference>
<organism evidence="2 3">
    <name type="scientific">Drosophila mauritiana</name>
    <name type="common">Fruit fly</name>
    <dbReference type="NCBI Taxonomy" id="7226"/>
    <lineage>
        <taxon>Eukaryota</taxon>
        <taxon>Metazoa</taxon>
        <taxon>Ecdysozoa</taxon>
        <taxon>Arthropoda</taxon>
        <taxon>Hexapoda</taxon>
        <taxon>Insecta</taxon>
        <taxon>Pterygota</taxon>
        <taxon>Neoptera</taxon>
        <taxon>Endopterygota</taxon>
        <taxon>Diptera</taxon>
        <taxon>Brachycera</taxon>
        <taxon>Muscomorpha</taxon>
        <taxon>Ephydroidea</taxon>
        <taxon>Drosophilidae</taxon>
        <taxon>Drosophila</taxon>
        <taxon>Sophophora</taxon>
    </lineage>
</organism>
<keyword evidence="3" id="KW-0548">Nucleotidyltransferase</keyword>
<dbReference type="InterPro" id="IPR050793">
    <property type="entry name" value="CMP-NeuNAc_synthase"/>
</dbReference>
<dbReference type="PANTHER" id="PTHR21485">
    <property type="entry name" value="HAD SUPERFAMILY MEMBERS CMAS AND KDSC"/>
    <property type="match status" value="1"/>
</dbReference>
<dbReference type="PANTHER" id="PTHR21485:SF3">
    <property type="entry name" value="N-ACYLNEURAMINATE CYTIDYLYLTRANSFERASE"/>
    <property type="match status" value="1"/>
</dbReference>
<sequence length="248" mass="28249">MKKLKPATFLILLAFLFETGCTENCLSNDIHALILARGGSKGIKLKNLAEVGGSSLLARTIMTIKNSTCFRHIWVSTDDKRIAIEAQKYGATIHRRPEKFARDDTPSLHAISEFLDVHRSIQDFALFQCTSVFLKTKYIQEAVRKFDSHDCVFAAKRSHYLRWKVVDGELMPAEFDLSARPRRQDWQGDIVETGMFYFSRRKLVDNGLLQNNRCSVVEIDAKDSLEIDSSHDLTLAKYLLSSETKTEL</sequence>
<dbReference type="Proteomes" id="UP000515162">
    <property type="component" value="Chromosome 3L"/>
</dbReference>
<dbReference type="AlphaFoldDB" id="A0A6P8JX35"/>
<evidence type="ECO:0000313" key="3">
    <source>
        <dbReference type="RefSeq" id="XP_033160880.1"/>
    </source>
</evidence>
<dbReference type="RefSeq" id="XP_033160880.1">
    <property type="nucleotide sequence ID" value="XM_033304989.1"/>
</dbReference>
<dbReference type="InterPro" id="IPR003329">
    <property type="entry name" value="Cytidylyl_trans"/>
</dbReference>
<feature type="signal peptide" evidence="1">
    <location>
        <begin position="1"/>
        <end position="22"/>
    </location>
</feature>
<dbReference type="GO" id="GO:0008781">
    <property type="term" value="F:N-acylneuraminate cytidylyltransferase activity"/>
    <property type="evidence" value="ECO:0007669"/>
    <property type="project" value="TreeGrafter"/>
</dbReference>
<evidence type="ECO:0000313" key="2">
    <source>
        <dbReference type="Proteomes" id="UP000515162"/>
    </source>
</evidence>
<gene>
    <name evidence="3" type="primary">LOC117141503</name>
</gene>
<keyword evidence="2" id="KW-1185">Reference proteome</keyword>
<keyword evidence="1" id="KW-0732">Signal</keyword>
<name>A0A6P8JX35_DROMA</name>
<dbReference type="CTD" id="317923"/>
<feature type="chain" id="PRO_5028370286" evidence="1">
    <location>
        <begin position="23"/>
        <end position="248"/>
    </location>
</feature>
<keyword evidence="3" id="KW-0808">Transferase</keyword>
<proteinExistence type="predicted"/>
<evidence type="ECO:0000256" key="1">
    <source>
        <dbReference type="SAM" id="SignalP"/>
    </source>
</evidence>
<dbReference type="Pfam" id="PF02348">
    <property type="entry name" value="CTP_transf_3"/>
    <property type="match status" value="1"/>
</dbReference>
<dbReference type="Gene3D" id="3.90.550.10">
    <property type="entry name" value="Spore Coat Polysaccharide Biosynthesis Protein SpsA, Chain A"/>
    <property type="match status" value="1"/>
</dbReference>
<dbReference type="FunFam" id="3.90.550.10:FF:000340">
    <property type="entry name" value="CMP-sialic acid synthase"/>
    <property type="match status" value="1"/>
</dbReference>
<dbReference type="InterPro" id="IPR029044">
    <property type="entry name" value="Nucleotide-diphossugar_trans"/>
</dbReference>
<accession>A0A6P8JX35</accession>